<dbReference type="PANTHER" id="PTHR42800">
    <property type="entry name" value="EXOINULINASE INUD (AFU_ORTHOLOGUE AFUA_5G00480)"/>
    <property type="match status" value="1"/>
</dbReference>
<dbReference type="OrthoDB" id="202537at2759"/>
<proteinExistence type="inferred from homology"/>
<dbReference type="PROSITE" id="PS00609">
    <property type="entry name" value="GLYCOSYL_HYDROL_F32"/>
    <property type="match status" value="1"/>
</dbReference>
<comment type="similarity">
    <text evidence="1 6">Belongs to the glycosyl hydrolase 32 family.</text>
</comment>
<dbReference type="EMBL" id="HE978318">
    <property type="protein sequence ID" value="CCK70407.1"/>
    <property type="molecule type" value="Genomic_DNA"/>
</dbReference>
<gene>
    <name evidence="10" type="primary">KNAG0E01410</name>
    <name evidence="10" type="ordered locus">KNAG_0E01410</name>
</gene>
<evidence type="ECO:0000256" key="5">
    <source>
        <dbReference type="ARBA" id="ARBA00023295"/>
    </source>
</evidence>
<dbReference type="Gene3D" id="2.60.120.560">
    <property type="entry name" value="Exo-inulinase, domain 1"/>
    <property type="match status" value="1"/>
</dbReference>
<protein>
    <recommendedName>
        <fullName evidence="12">Glycosyl hydrolase family 32 N-terminal domain-containing protein</fullName>
    </recommendedName>
</protein>
<dbReference type="GO" id="GO:0005576">
    <property type="term" value="C:extracellular region"/>
    <property type="evidence" value="ECO:0007669"/>
    <property type="project" value="UniProtKB-ARBA"/>
</dbReference>
<organism evidence="10 11">
    <name type="scientific">Huiozyma naganishii (strain ATCC MYA-139 / BCRC 22969 / CBS 8797 / KCTC 17520 / NBRC 10181 / NCYC 3082 / Yp74L-3)</name>
    <name type="common">Yeast</name>
    <name type="synonym">Kazachstania naganishii</name>
    <dbReference type="NCBI Taxonomy" id="1071383"/>
    <lineage>
        <taxon>Eukaryota</taxon>
        <taxon>Fungi</taxon>
        <taxon>Dikarya</taxon>
        <taxon>Ascomycota</taxon>
        <taxon>Saccharomycotina</taxon>
        <taxon>Saccharomycetes</taxon>
        <taxon>Saccharomycetales</taxon>
        <taxon>Saccharomycetaceae</taxon>
        <taxon>Huiozyma</taxon>
    </lineage>
</organism>
<name>J7RYY7_HUIN7</name>
<dbReference type="InterPro" id="IPR013148">
    <property type="entry name" value="Glyco_hydro_32_N"/>
</dbReference>
<feature type="domain" description="Glycosyl hydrolase family 32 N-terminal" evidence="8">
    <location>
        <begin position="36"/>
        <end position="340"/>
    </location>
</feature>
<dbReference type="Pfam" id="PF08244">
    <property type="entry name" value="Glyco_hydro_32C"/>
    <property type="match status" value="1"/>
</dbReference>
<dbReference type="KEGG" id="kng:KNAG_0E01410"/>
<evidence type="ECO:0008006" key="12">
    <source>
        <dbReference type="Google" id="ProtNLM"/>
    </source>
</evidence>
<dbReference type="InterPro" id="IPR013320">
    <property type="entry name" value="ConA-like_dom_sf"/>
</dbReference>
<dbReference type="Proteomes" id="UP000006310">
    <property type="component" value="Chromosome 5"/>
</dbReference>
<keyword evidence="2 7" id="KW-0732">Signal</keyword>
<dbReference type="InterPro" id="IPR023296">
    <property type="entry name" value="Glyco_hydro_beta-prop_sf"/>
</dbReference>
<dbReference type="FunFam" id="2.115.10.20:FF:000002">
    <property type="entry name" value="Invertase 2"/>
    <property type="match status" value="1"/>
</dbReference>
<dbReference type="STRING" id="1071383.J7RYY7"/>
<dbReference type="Pfam" id="PF00251">
    <property type="entry name" value="Glyco_hydro_32N"/>
    <property type="match status" value="1"/>
</dbReference>
<dbReference type="InterPro" id="IPR013189">
    <property type="entry name" value="Glyco_hydro_32_C"/>
</dbReference>
<reference evidence="11" key="2">
    <citation type="submission" date="2012-08" db="EMBL/GenBank/DDBJ databases">
        <title>Genome sequence of Kazachstania naganishii.</title>
        <authorList>
            <person name="Gordon J.L."/>
            <person name="Armisen D."/>
            <person name="Proux-Wera E."/>
            <person name="OhEigeartaigh S.S."/>
            <person name="Byrne K.P."/>
            <person name="Wolfe K.H."/>
        </authorList>
    </citation>
    <scope>NUCLEOTIDE SEQUENCE [LARGE SCALE GENOMIC DNA]</scope>
    <source>
        <strain evidence="11">ATCC MYA-139 / BCRC 22969 / CBS 8797 / CCRC 22969 / KCTC 17520 / NBRC 10181 / NCYC 3082</strain>
    </source>
</reference>
<dbReference type="SUPFAM" id="SSF75005">
    <property type="entry name" value="Arabinanase/levansucrase/invertase"/>
    <property type="match status" value="1"/>
</dbReference>
<evidence type="ECO:0000313" key="10">
    <source>
        <dbReference type="EMBL" id="CCK70407.1"/>
    </source>
</evidence>
<evidence type="ECO:0000256" key="1">
    <source>
        <dbReference type="ARBA" id="ARBA00009902"/>
    </source>
</evidence>
<dbReference type="RefSeq" id="XP_022464653.1">
    <property type="nucleotide sequence ID" value="XM_022608126.1"/>
</dbReference>
<evidence type="ECO:0000313" key="11">
    <source>
        <dbReference type="Proteomes" id="UP000006310"/>
    </source>
</evidence>
<reference evidence="10 11" key="1">
    <citation type="journal article" date="2011" name="Proc. Natl. Acad. Sci. U.S.A.">
        <title>Evolutionary erosion of yeast sex chromosomes by mating-type switching accidents.</title>
        <authorList>
            <person name="Gordon J.L."/>
            <person name="Armisen D."/>
            <person name="Proux-Wera E."/>
            <person name="Oheigeartaigh S.S."/>
            <person name="Byrne K.P."/>
            <person name="Wolfe K.H."/>
        </authorList>
    </citation>
    <scope>NUCLEOTIDE SEQUENCE [LARGE SCALE GENOMIC DNA]</scope>
    <source>
        <strain evidence="11">ATCC MYA-139 / BCRC 22969 / CBS 8797 / CCRC 22969 / KCTC 17520 / NBRC 10181 / NCYC 3082</strain>
    </source>
</reference>
<feature type="chain" id="PRO_5003796357" description="Glycosyl hydrolase family 32 N-terminal domain-containing protein" evidence="7">
    <location>
        <begin position="19"/>
        <end position="539"/>
    </location>
</feature>
<evidence type="ECO:0000256" key="7">
    <source>
        <dbReference type="SAM" id="SignalP"/>
    </source>
</evidence>
<evidence type="ECO:0000256" key="2">
    <source>
        <dbReference type="ARBA" id="ARBA00022729"/>
    </source>
</evidence>
<evidence type="ECO:0000259" key="8">
    <source>
        <dbReference type="Pfam" id="PF00251"/>
    </source>
</evidence>
<dbReference type="AlphaFoldDB" id="J7RYY7"/>
<dbReference type="GeneID" id="34526107"/>
<dbReference type="OMA" id="GTEWRHA"/>
<evidence type="ECO:0000256" key="6">
    <source>
        <dbReference type="RuleBase" id="RU362110"/>
    </source>
</evidence>
<dbReference type="SUPFAM" id="SSF49899">
    <property type="entry name" value="Concanavalin A-like lectins/glucanases"/>
    <property type="match status" value="1"/>
</dbReference>
<accession>J7RYY7</accession>
<dbReference type="eggNOG" id="KOG0228">
    <property type="taxonomic scope" value="Eukaryota"/>
</dbReference>
<evidence type="ECO:0000256" key="3">
    <source>
        <dbReference type="ARBA" id="ARBA00022801"/>
    </source>
</evidence>
<evidence type="ECO:0000256" key="4">
    <source>
        <dbReference type="ARBA" id="ARBA00023180"/>
    </source>
</evidence>
<evidence type="ECO:0000259" key="9">
    <source>
        <dbReference type="Pfam" id="PF08244"/>
    </source>
</evidence>
<keyword evidence="5 6" id="KW-0326">Glycosidase</keyword>
<dbReference type="InterPro" id="IPR001362">
    <property type="entry name" value="Glyco_hydro_32"/>
</dbReference>
<keyword evidence="4" id="KW-0325">Glycoprotein</keyword>
<dbReference type="Gene3D" id="2.115.10.20">
    <property type="entry name" value="Glycosyl hydrolase domain, family 43"/>
    <property type="match status" value="1"/>
</dbReference>
<dbReference type="GO" id="GO:0004575">
    <property type="term" value="F:sucrose alpha-glucosidase activity"/>
    <property type="evidence" value="ECO:0007669"/>
    <property type="project" value="TreeGrafter"/>
</dbReference>
<dbReference type="CDD" id="cd18622">
    <property type="entry name" value="GH32_Inu-like"/>
    <property type="match status" value="1"/>
</dbReference>
<sequence>MKLPYLLTTLCTAVGVASSPIKITHANDTVNRPLVHLTPHEGWMNDPNGLWYDAKEELWHVYYQYNPNDTVWGLPLYWGHSTSKNLTLWDDVGVAIEPMANNSGAYSGCMVIDYSNTTGFFGEDVSPEQRVVAIWTYNTPESETQYLSYSLDGGYSFRSYSGNPVLENNSTQFRDPKVMWHEETQKWIMVVAKAQQFKIGIYTSDDLKEWTPVSDFTRGGYLGYQYECPGLVKLPVEGNTSAGNGSWVLFVSINPGSPQGGSSTQYFIGDFNGTHFIPTYENTNSIDSGKDYYALQTFFNSPDNQTYGIAWASNWQYSAFVPTDPWRSSMSLVRKFVLEEFQANPETKLLNIKSTPILDYDALGCAHPSNGKNLFITVGNPLQFSLVQGLFDFNISFSVNGSAFGGHEFADLSLYLRGGENKDEYLRIGFGANAATFFIDRGHTAVNWVHENPFFTDKMSVNNQPLTISNNSTISTYSVRGIVDRNILELYFNNGSQVSTNTFFFTGGNFIGSIDMAVGKDNVFNVTEFSLKQLSTGSH</sequence>
<feature type="domain" description="Glycosyl hydrolase family 32 C-terminal" evidence="9">
    <location>
        <begin position="386"/>
        <end position="504"/>
    </location>
</feature>
<keyword evidence="3 6" id="KW-0378">Hydrolase</keyword>
<dbReference type="HOGENOM" id="CLU_001528_3_3_1"/>
<keyword evidence="11" id="KW-1185">Reference proteome</keyword>
<dbReference type="SMART" id="SM00640">
    <property type="entry name" value="Glyco_32"/>
    <property type="match status" value="1"/>
</dbReference>
<dbReference type="GO" id="GO:0005987">
    <property type="term" value="P:sucrose catabolic process"/>
    <property type="evidence" value="ECO:0007669"/>
    <property type="project" value="UniProtKB-ARBA"/>
</dbReference>
<dbReference type="PANTHER" id="PTHR42800:SF4">
    <property type="entry name" value="INVERTASE 2"/>
    <property type="match status" value="1"/>
</dbReference>
<dbReference type="InterPro" id="IPR018053">
    <property type="entry name" value="Glyco_hydro_32_AS"/>
</dbReference>
<dbReference type="GO" id="GO:0000324">
    <property type="term" value="C:fungal-type vacuole"/>
    <property type="evidence" value="ECO:0007669"/>
    <property type="project" value="TreeGrafter"/>
</dbReference>
<feature type="signal peptide" evidence="7">
    <location>
        <begin position="1"/>
        <end position="18"/>
    </location>
</feature>